<feature type="region of interest" description="Disordered" evidence="1">
    <location>
        <begin position="618"/>
        <end position="639"/>
    </location>
</feature>
<keyword evidence="2" id="KW-1133">Transmembrane helix</keyword>
<feature type="compositionally biased region" description="Polar residues" evidence="1">
    <location>
        <begin position="212"/>
        <end position="230"/>
    </location>
</feature>
<keyword evidence="6" id="KW-1185">Reference proteome</keyword>
<dbReference type="GO" id="GO:0030133">
    <property type="term" value="C:transport vesicle"/>
    <property type="evidence" value="ECO:0007669"/>
    <property type="project" value="TreeGrafter"/>
</dbReference>
<dbReference type="GeneTree" id="ENSGT00390000005861"/>
<feature type="region of interest" description="Disordered" evidence="1">
    <location>
        <begin position="418"/>
        <end position="440"/>
    </location>
</feature>
<dbReference type="GO" id="GO:0071253">
    <property type="term" value="F:connexin binding"/>
    <property type="evidence" value="ECO:0007669"/>
    <property type="project" value="InterPro"/>
</dbReference>
<proteinExistence type="predicted"/>
<feature type="domain" description="Consortin N-terminal" evidence="4">
    <location>
        <begin position="319"/>
        <end position="370"/>
    </location>
</feature>
<dbReference type="PANTHER" id="PTHR28581:SF1">
    <property type="entry name" value="CONSORTIN"/>
    <property type="match status" value="1"/>
</dbReference>
<dbReference type="Proteomes" id="UP000264820">
    <property type="component" value="Unplaced"/>
</dbReference>
<reference evidence="5" key="1">
    <citation type="submission" date="2025-08" db="UniProtKB">
        <authorList>
            <consortium name="Ensembl"/>
        </authorList>
    </citation>
    <scope>IDENTIFICATION</scope>
</reference>
<dbReference type="STRING" id="109280.ENSHCOP00000027215"/>
<dbReference type="PANTHER" id="PTHR28581">
    <property type="entry name" value="CONSORTIN"/>
    <property type="match status" value="1"/>
</dbReference>
<dbReference type="InterPro" id="IPR042318">
    <property type="entry name" value="Consortin"/>
</dbReference>
<dbReference type="Pfam" id="PF15281">
    <property type="entry name" value="Consortin_C"/>
    <property type="match status" value="1"/>
</dbReference>
<reference evidence="5" key="2">
    <citation type="submission" date="2025-09" db="UniProtKB">
        <authorList>
            <consortium name="Ensembl"/>
        </authorList>
    </citation>
    <scope>IDENTIFICATION</scope>
</reference>
<feature type="compositionally biased region" description="Basic and acidic residues" evidence="1">
    <location>
        <begin position="533"/>
        <end position="545"/>
    </location>
</feature>
<feature type="compositionally biased region" description="Basic and acidic residues" evidence="1">
    <location>
        <begin position="458"/>
        <end position="468"/>
    </location>
</feature>
<feature type="compositionally biased region" description="Polar residues" evidence="1">
    <location>
        <begin position="124"/>
        <end position="155"/>
    </location>
</feature>
<evidence type="ECO:0000256" key="2">
    <source>
        <dbReference type="SAM" id="Phobius"/>
    </source>
</evidence>
<name>A0A3Q2Z8J4_HIPCM</name>
<feature type="region of interest" description="Disordered" evidence="1">
    <location>
        <begin position="1"/>
        <end position="155"/>
    </location>
</feature>
<dbReference type="InterPro" id="IPR054132">
    <property type="entry name" value="Consortin_N"/>
</dbReference>
<feature type="compositionally biased region" description="Basic and acidic residues" evidence="1">
    <location>
        <begin position="425"/>
        <end position="437"/>
    </location>
</feature>
<evidence type="ECO:0000313" key="6">
    <source>
        <dbReference type="Proteomes" id="UP000264820"/>
    </source>
</evidence>
<dbReference type="InterPro" id="IPR028129">
    <property type="entry name" value="Consortin_C"/>
</dbReference>
<feature type="domain" description="Consortin C-terminal" evidence="3">
    <location>
        <begin position="662"/>
        <end position="778"/>
    </location>
</feature>
<dbReference type="AlphaFoldDB" id="A0A3Q2Z8J4"/>
<feature type="compositionally biased region" description="Basic and acidic residues" evidence="1">
    <location>
        <begin position="78"/>
        <end position="90"/>
    </location>
</feature>
<accession>A0A3Q2Z8J4</accession>
<feature type="compositionally biased region" description="Acidic residues" evidence="1">
    <location>
        <begin position="554"/>
        <end position="565"/>
    </location>
</feature>
<feature type="region of interest" description="Disordered" evidence="1">
    <location>
        <begin position="455"/>
        <end position="498"/>
    </location>
</feature>
<dbReference type="GO" id="GO:0005886">
    <property type="term" value="C:plasma membrane"/>
    <property type="evidence" value="ECO:0007669"/>
    <property type="project" value="TreeGrafter"/>
</dbReference>
<dbReference type="Pfam" id="PF22883">
    <property type="entry name" value="Consortin_N"/>
    <property type="match status" value="1"/>
</dbReference>
<evidence type="ECO:0000313" key="5">
    <source>
        <dbReference type="Ensembl" id="ENSHCOP00000027215.1"/>
    </source>
</evidence>
<feature type="compositionally biased region" description="Acidic residues" evidence="1">
    <location>
        <begin position="628"/>
        <end position="638"/>
    </location>
</feature>
<dbReference type="OMA" id="QCKLMPK"/>
<sequence>MDHGGQLDNEGDEGKVMSQVVVAEDDCCDNKPHPEPHTAQPQNLNEINPATRIEQTSALQNDFGAGLPLKASLNNNGENKEELERHKSASNEEEQDTDELMKDEEEESEASSCQMHCQFPDTPMSDSSYSETGSLLENPFSPGTSPEPTSPVLQETSCPISRLELGRSEVDFGGLASSTPGHAFITGPVLSSHLSLTSDTGLSCTDGPEHISATTARNAHSTSEPLTASSPPFEGLACPSLSDLHLETTSVMKPITSDAYNSQTAQPFAAPTGHTTTGAHSTSQMTPIHTDPYTSSSVPTIRPISTLMASLEQLAKSGDDTCLPQDLHQIAEASVHHEDYQLALECIQLERLYHQRVLDNLNALQKQWESRCTRSSPSLEARHLDTLRDICQTHTRPNASDVASASLGFLSPLLEQGDALPPSARHAEGRMENRAEDSSCPQTVHLLTPSIHLSHGLDYPDKKDRESPECNLEGTDGFHGTERAEEEASGREQGECPEHTTPALRDVLHPSEAGQMDQTKPAEQQGGDLGSTQEKEVNREGERSNVGEAAEPLMMEDETEEEEGEGGTKAVSGLDVQVEHLHQETQVAEKEEICQEIKGGNKSSLQKDDDDAHLPQEAFLKHPKRGSEEEEEEEDEYEAERADFFPEAITLDDMAKLITVEEISPASGLISILKKRNMPTDNFSMSASPESRSNKPTTKRRVRFKVADDGFDSDVGGRDSCLLLFLLCLVTVVISMGGTTLYCALGDVHSSVCQDFSRNVDFYFGQVQRAVAQIHQWLGPSST</sequence>
<keyword evidence="2" id="KW-0472">Membrane</keyword>
<feature type="compositionally biased region" description="Acidic residues" evidence="1">
    <location>
        <begin position="91"/>
        <end position="109"/>
    </location>
</feature>
<dbReference type="Ensembl" id="ENSHCOT00000023157.1">
    <property type="protein sequence ID" value="ENSHCOP00000027215.1"/>
    <property type="gene ID" value="ENSHCOG00000018845.1"/>
</dbReference>
<evidence type="ECO:0000256" key="1">
    <source>
        <dbReference type="SAM" id="MobiDB-lite"/>
    </source>
</evidence>
<organism evidence="5 6">
    <name type="scientific">Hippocampus comes</name>
    <name type="common">Tiger tail seahorse</name>
    <dbReference type="NCBI Taxonomy" id="109280"/>
    <lineage>
        <taxon>Eukaryota</taxon>
        <taxon>Metazoa</taxon>
        <taxon>Chordata</taxon>
        <taxon>Craniata</taxon>
        <taxon>Vertebrata</taxon>
        <taxon>Euteleostomi</taxon>
        <taxon>Actinopterygii</taxon>
        <taxon>Neopterygii</taxon>
        <taxon>Teleostei</taxon>
        <taxon>Neoteleostei</taxon>
        <taxon>Acanthomorphata</taxon>
        <taxon>Syngnathiaria</taxon>
        <taxon>Syngnathiformes</taxon>
        <taxon>Syngnathoidei</taxon>
        <taxon>Syngnathidae</taxon>
        <taxon>Hippocampus</taxon>
    </lineage>
</organism>
<feature type="region of interest" description="Disordered" evidence="1">
    <location>
        <begin position="207"/>
        <end position="233"/>
    </location>
</feature>
<feature type="transmembrane region" description="Helical" evidence="2">
    <location>
        <begin position="722"/>
        <end position="745"/>
    </location>
</feature>
<keyword evidence="2" id="KW-0812">Transmembrane</keyword>
<dbReference type="GO" id="GO:0005802">
    <property type="term" value="C:trans-Golgi network"/>
    <property type="evidence" value="ECO:0007669"/>
    <property type="project" value="InterPro"/>
</dbReference>
<feature type="region of interest" description="Disordered" evidence="1">
    <location>
        <begin position="514"/>
        <end position="569"/>
    </location>
</feature>
<evidence type="ECO:0000259" key="3">
    <source>
        <dbReference type="Pfam" id="PF15281"/>
    </source>
</evidence>
<evidence type="ECO:0000259" key="4">
    <source>
        <dbReference type="Pfam" id="PF22883"/>
    </source>
</evidence>
<dbReference type="GO" id="GO:0042998">
    <property type="term" value="P:positive regulation of Golgi to plasma membrane protein transport"/>
    <property type="evidence" value="ECO:0007669"/>
    <property type="project" value="InterPro"/>
</dbReference>
<feature type="compositionally biased region" description="Polar residues" evidence="1">
    <location>
        <begin position="39"/>
        <end position="60"/>
    </location>
</feature>
<protein>
    <submittedName>
        <fullName evidence="5">Uncharacterized LOC109528367</fullName>
    </submittedName>
</protein>
<feature type="compositionally biased region" description="Basic and acidic residues" evidence="1">
    <location>
        <begin position="479"/>
        <end position="498"/>
    </location>
</feature>